<dbReference type="InterPro" id="IPR007577">
    <property type="entry name" value="GlycoTrfase_DXD_sugar-bd_CS"/>
</dbReference>
<evidence type="ECO:0000256" key="1">
    <source>
        <dbReference type="ARBA" id="ARBA00022679"/>
    </source>
</evidence>
<dbReference type="PANTHER" id="PTHR32385:SF15">
    <property type="entry name" value="INOSITOL PHOSPHOCERAMIDE MANNOSYLTRANSFERASE 1"/>
    <property type="match status" value="1"/>
</dbReference>
<dbReference type="GO" id="GO:0051999">
    <property type="term" value="P:mannosyl-inositol phosphorylceramide biosynthetic process"/>
    <property type="evidence" value="ECO:0007669"/>
    <property type="project" value="TreeGrafter"/>
</dbReference>
<proteinExistence type="predicted"/>
<reference evidence="2" key="1">
    <citation type="journal article" date="2014" name="Int. J. Syst. Evol. Microbiol.">
        <title>Complete genome sequence of Corynebacterium casei LMG S-19264T (=DSM 44701T), isolated from a smear-ripened cheese.</title>
        <authorList>
            <consortium name="US DOE Joint Genome Institute (JGI-PGF)"/>
            <person name="Walter F."/>
            <person name="Albersmeier A."/>
            <person name="Kalinowski J."/>
            <person name="Ruckert C."/>
        </authorList>
    </citation>
    <scope>NUCLEOTIDE SEQUENCE</scope>
    <source>
        <strain evidence="2">VKM B-1606</strain>
    </source>
</reference>
<dbReference type="RefSeq" id="WP_204949659.1">
    <property type="nucleotide sequence ID" value="NZ_BSFF01000001.1"/>
</dbReference>
<dbReference type="Pfam" id="PF04488">
    <property type="entry name" value="Gly_transf_sug"/>
    <property type="match status" value="1"/>
</dbReference>
<gene>
    <name evidence="2" type="ORF">GCM10008170_03370</name>
    <name evidence="3" type="ORF">JOD31_001485</name>
</gene>
<keyword evidence="1" id="KW-0808">Transferase</keyword>
<dbReference type="AlphaFoldDB" id="A0A9W6IPV3"/>
<dbReference type="Gene3D" id="3.90.550.20">
    <property type="match status" value="1"/>
</dbReference>
<dbReference type="Proteomes" id="UP001143400">
    <property type="component" value="Unassembled WGS sequence"/>
</dbReference>
<dbReference type="InterPro" id="IPR029044">
    <property type="entry name" value="Nucleotide-diphossugar_trans"/>
</dbReference>
<dbReference type="InterPro" id="IPR051706">
    <property type="entry name" value="Glycosyltransferase_domain"/>
</dbReference>
<evidence type="ECO:0000313" key="5">
    <source>
        <dbReference type="Proteomes" id="UP001143400"/>
    </source>
</evidence>
<accession>A0A9W6IPV3</accession>
<protein>
    <recommendedName>
        <fullName evidence="6">Mannosyltransferase</fullName>
    </recommendedName>
</protein>
<dbReference type="Proteomes" id="UP000758856">
    <property type="component" value="Unassembled WGS sequence"/>
</dbReference>
<reference evidence="2" key="3">
    <citation type="submission" date="2023-01" db="EMBL/GenBank/DDBJ databases">
        <authorList>
            <person name="Sun Q."/>
            <person name="Evtushenko L."/>
        </authorList>
    </citation>
    <scope>NUCLEOTIDE SEQUENCE</scope>
    <source>
        <strain evidence="2">VKM B-1606</strain>
    </source>
</reference>
<dbReference type="SUPFAM" id="SSF53448">
    <property type="entry name" value="Nucleotide-diphospho-sugar transferases"/>
    <property type="match status" value="1"/>
</dbReference>
<evidence type="ECO:0000313" key="2">
    <source>
        <dbReference type="EMBL" id="GLK54318.1"/>
    </source>
</evidence>
<dbReference type="GO" id="GO:0016020">
    <property type="term" value="C:membrane"/>
    <property type="evidence" value="ECO:0007669"/>
    <property type="project" value="GOC"/>
</dbReference>
<evidence type="ECO:0008006" key="6">
    <source>
        <dbReference type="Google" id="ProtNLM"/>
    </source>
</evidence>
<reference evidence="3 4" key="2">
    <citation type="submission" date="2021-01" db="EMBL/GenBank/DDBJ databases">
        <title>Genomic Encyclopedia of Type Strains, Phase IV (KMG-IV): sequencing the most valuable type-strain genomes for metagenomic binning, comparative biology and taxonomic classification.</title>
        <authorList>
            <person name="Goeker M."/>
        </authorList>
    </citation>
    <scope>NUCLEOTIDE SEQUENCE [LARGE SCALE GENOMIC DNA]</scope>
    <source>
        <strain evidence="3 4">DSM 6130</strain>
    </source>
</reference>
<organism evidence="2 5">
    <name type="scientific">Methylopila capsulata</name>
    <dbReference type="NCBI Taxonomy" id="61654"/>
    <lineage>
        <taxon>Bacteria</taxon>
        <taxon>Pseudomonadati</taxon>
        <taxon>Pseudomonadota</taxon>
        <taxon>Alphaproteobacteria</taxon>
        <taxon>Hyphomicrobiales</taxon>
        <taxon>Methylopilaceae</taxon>
        <taxon>Methylopila</taxon>
    </lineage>
</organism>
<dbReference type="EMBL" id="JAFBCY010000002">
    <property type="protein sequence ID" value="MBM7851260.1"/>
    <property type="molecule type" value="Genomic_DNA"/>
</dbReference>
<keyword evidence="4" id="KW-1185">Reference proteome</keyword>
<dbReference type="GO" id="GO:0000030">
    <property type="term" value="F:mannosyltransferase activity"/>
    <property type="evidence" value="ECO:0007669"/>
    <property type="project" value="TreeGrafter"/>
</dbReference>
<name>A0A9W6IPV3_9HYPH</name>
<comment type="caution">
    <text evidence="2">The sequence shown here is derived from an EMBL/GenBank/DDBJ whole genome shotgun (WGS) entry which is preliminary data.</text>
</comment>
<dbReference type="EMBL" id="BSFF01000001">
    <property type="protein sequence ID" value="GLK54318.1"/>
    <property type="molecule type" value="Genomic_DNA"/>
</dbReference>
<dbReference type="PANTHER" id="PTHR32385">
    <property type="entry name" value="MANNOSYL PHOSPHORYLINOSITOL CERAMIDE SYNTHASE"/>
    <property type="match status" value="1"/>
</dbReference>
<sequence>MAMAENLDSESGSASTHVMPFEIRRLASRLNPATNAEDVVAATIAEILALDLTDYEEVVYLASAAMKNEHHDATAHLLENAVRVRPEKSILSRAGYTAREHALRFRLAQKSSDSVVEAGLTTLRSPEPRNFTHLPHVGFDFMREACDHGGREIPRTIHQIWIGGRAAPQQPQDEWGEWCEKYGYTYRLWDEDACKTLSCYAGAPFQSFYGQKRYAGAADILRAEILALHGGLYVDMDMFPVDTGYPLHEVLPMRGMLCLAAKSYRKMTAGGLYVTNSVLGSTAGHPVMKRYFDAMGPSWQRMPQESAWWSVGACLLTASLVGGCNTISPDHVGTLGKADFDDRHEALRAINKKRAMLFFSAKPWR</sequence>
<evidence type="ECO:0000313" key="3">
    <source>
        <dbReference type="EMBL" id="MBM7851260.1"/>
    </source>
</evidence>
<evidence type="ECO:0000313" key="4">
    <source>
        <dbReference type="Proteomes" id="UP000758856"/>
    </source>
</evidence>